<evidence type="ECO:0000313" key="3">
    <source>
        <dbReference type="Proteomes" id="UP000479710"/>
    </source>
</evidence>
<reference evidence="2 3" key="1">
    <citation type="submission" date="2019-11" db="EMBL/GenBank/DDBJ databases">
        <title>Whole genome sequence of Oryza granulata.</title>
        <authorList>
            <person name="Li W."/>
        </authorList>
    </citation>
    <scope>NUCLEOTIDE SEQUENCE [LARGE SCALE GENOMIC DNA]</scope>
    <source>
        <strain evidence="3">cv. Menghai</strain>
        <tissue evidence="2">Leaf</tissue>
    </source>
</reference>
<protein>
    <submittedName>
        <fullName evidence="2">Uncharacterized protein</fullName>
    </submittedName>
</protein>
<dbReference type="Proteomes" id="UP000479710">
    <property type="component" value="Unassembled WGS sequence"/>
</dbReference>
<dbReference type="AlphaFoldDB" id="A0A6G1EMK5"/>
<evidence type="ECO:0000313" key="2">
    <source>
        <dbReference type="EMBL" id="KAF0925853.1"/>
    </source>
</evidence>
<evidence type="ECO:0000256" key="1">
    <source>
        <dbReference type="SAM" id="MobiDB-lite"/>
    </source>
</evidence>
<name>A0A6G1EMK5_9ORYZ</name>
<organism evidence="2 3">
    <name type="scientific">Oryza meyeriana var. granulata</name>
    <dbReference type="NCBI Taxonomy" id="110450"/>
    <lineage>
        <taxon>Eukaryota</taxon>
        <taxon>Viridiplantae</taxon>
        <taxon>Streptophyta</taxon>
        <taxon>Embryophyta</taxon>
        <taxon>Tracheophyta</taxon>
        <taxon>Spermatophyta</taxon>
        <taxon>Magnoliopsida</taxon>
        <taxon>Liliopsida</taxon>
        <taxon>Poales</taxon>
        <taxon>Poaceae</taxon>
        <taxon>BOP clade</taxon>
        <taxon>Oryzoideae</taxon>
        <taxon>Oryzeae</taxon>
        <taxon>Oryzinae</taxon>
        <taxon>Oryza</taxon>
        <taxon>Oryza meyeriana</taxon>
    </lineage>
</organism>
<feature type="compositionally biased region" description="Acidic residues" evidence="1">
    <location>
        <begin position="218"/>
        <end position="227"/>
    </location>
</feature>
<sequence length="227" mass="23996">MSWSETDAALFAAMLGHDAAHHLATMPPHLDAPKEASALPPSTLSSGREEPGRTASSGRSPAALVPTAAAPCSARRHCRDGAAGARTREVGAAERSMAQKRVLLRLHALYGGGDNEGADYPRNLFAMPEGEVTDNMGELDLDSVVVGVEDMNVGQQNEDVTAWSRSGLDGATVDASVIEHAIATAVPEPEHDDLFDEDEDPDDTYIADGVLPPFSTLGEDDDDDFFV</sequence>
<accession>A0A6G1EMK5</accession>
<comment type="caution">
    <text evidence="2">The sequence shown here is derived from an EMBL/GenBank/DDBJ whole genome shotgun (WGS) entry which is preliminary data.</text>
</comment>
<gene>
    <name evidence="2" type="ORF">E2562_018492</name>
</gene>
<feature type="region of interest" description="Disordered" evidence="1">
    <location>
        <begin position="25"/>
        <end position="68"/>
    </location>
</feature>
<proteinExistence type="predicted"/>
<dbReference type="EMBL" id="SPHZ02000003">
    <property type="protein sequence ID" value="KAF0925853.1"/>
    <property type="molecule type" value="Genomic_DNA"/>
</dbReference>
<dbReference type="OrthoDB" id="713060at2759"/>
<feature type="compositionally biased region" description="Acidic residues" evidence="1">
    <location>
        <begin position="190"/>
        <end position="205"/>
    </location>
</feature>
<keyword evidence="3" id="KW-1185">Reference proteome</keyword>
<feature type="region of interest" description="Disordered" evidence="1">
    <location>
        <begin position="188"/>
        <end position="227"/>
    </location>
</feature>